<evidence type="ECO:0000313" key="8">
    <source>
        <dbReference type="EMBL" id="AGH16618.1"/>
    </source>
</evidence>
<dbReference type="PIRSF" id="PIRSF002889">
    <property type="entry name" value="Rod_FlgB"/>
    <property type="match status" value="1"/>
</dbReference>
<protein>
    <recommendedName>
        <fullName evidence="3 6">Flagellar basal body rod protein FlgB</fullName>
    </recommendedName>
</protein>
<accession>A0ABM5NER3</accession>
<sequence>MQPITFFQIASQHANWLSERQKIVSENIANASTPNYRAKDISSFETILNQNFLMARTHETHLKESDSSGLHWNAHVIEAPLDQTTGVQVSGNTVGITNELYKSGHIKYLYELNTKLIKKLNSMVMHVVRG</sequence>
<dbReference type="EMBL" id="CP004005">
    <property type="protein sequence ID" value="AGH16618.1"/>
    <property type="molecule type" value="Genomic_DNA"/>
</dbReference>
<reference evidence="8 9" key="1">
    <citation type="journal article" date="2013" name="Genome Announc.">
        <title>Complete Genome Sequence of a Chinese Strain of 'Candidatus Liberibacter asiaticus'.</title>
        <authorList>
            <person name="Lin H."/>
            <person name="Han C.S."/>
            <person name="Liu B."/>
            <person name="Lou B."/>
            <person name="Bai X."/>
            <person name="Deng C."/>
            <person name="Civerolo E.L."/>
            <person name="Gupta G."/>
        </authorList>
    </citation>
    <scope>NUCLEOTIDE SEQUENCE [LARGE SCALE GENOMIC DNA]</scope>
    <source>
        <strain evidence="9">gxpsy</strain>
    </source>
</reference>
<dbReference type="InterPro" id="IPR006300">
    <property type="entry name" value="FlgB"/>
</dbReference>
<dbReference type="Pfam" id="PF00460">
    <property type="entry name" value="Flg_bb_rod"/>
    <property type="match status" value="1"/>
</dbReference>
<evidence type="ECO:0000256" key="5">
    <source>
        <dbReference type="ARBA" id="ARBA00024934"/>
    </source>
</evidence>
<comment type="similarity">
    <text evidence="2 6">Belongs to the flagella basal body rod proteins family.</text>
</comment>
<keyword evidence="8" id="KW-0966">Cell projection</keyword>
<name>A0ABM5NER3_LIBAS</name>
<evidence type="ECO:0000259" key="7">
    <source>
        <dbReference type="Pfam" id="PF00460"/>
    </source>
</evidence>
<feature type="domain" description="Flagellar basal body rod protein N-terminal" evidence="7">
    <location>
        <begin position="17"/>
        <end position="37"/>
    </location>
</feature>
<evidence type="ECO:0000256" key="6">
    <source>
        <dbReference type="PIRNR" id="PIRNR002889"/>
    </source>
</evidence>
<dbReference type="Proteomes" id="UP000011820">
    <property type="component" value="Chromosome"/>
</dbReference>
<proteinExistence type="inferred from homology"/>
<evidence type="ECO:0000256" key="4">
    <source>
        <dbReference type="ARBA" id="ARBA00023143"/>
    </source>
</evidence>
<comment type="subunit">
    <text evidence="6">The basal body constitutes a major portion of the flagellar organelle and consists of a number of rings mounted on a central rod.</text>
</comment>
<keyword evidence="8" id="KW-0282">Flagellum</keyword>
<keyword evidence="8" id="KW-0969">Cilium</keyword>
<comment type="subcellular location">
    <subcellularLocation>
        <location evidence="1 6">Bacterial flagellum basal body</location>
    </subcellularLocation>
</comment>
<evidence type="ECO:0000256" key="1">
    <source>
        <dbReference type="ARBA" id="ARBA00004117"/>
    </source>
</evidence>
<evidence type="ECO:0000256" key="3">
    <source>
        <dbReference type="ARBA" id="ARBA00014376"/>
    </source>
</evidence>
<keyword evidence="9" id="KW-1185">Reference proteome</keyword>
<gene>
    <name evidence="8" type="ORF">WSI_01240</name>
</gene>
<dbReference type="InterPro" id="IPR001444">
    <property type="entry name" value="Flag_bb_rod_N"/>
</dbReference>
<evidence type="ECO:0000256" key="2">
    <source>
        <dbReference type="ARBA" id="ARBA00009677"/>
    </source>
</evidence>
<comment type="function">
    <text evidence="5 6">Structural component of flagellum, the bacterial motility apparatus. Part of the rod structure of flagellar basal body.</text>
</comment>
<keyword evidence="4 6" id="KW-0975">Bacterial flagellum</keyword>
<dbReference type="GeneID" id="93076620"/>
<organism evidence="8 9">
    <name type="scientific">Candidatus Liberibacter asiaticus str. gxpsy</name>
    <dbReference type="NCBI Taxonomy" id="1174529"/>
    <lineage>
        <taxon>Bacteria</taxon>
        <taxon>Pseudomonadati</taxon>
        <taxon>Pseudomonadota</taxon>
        <taxon>Alphaproteobacteria</taxon>
        <taxon>Hyphomicrobiales</taxon>
        <taxon>Rhizobiaceae</taxon>
        <taxon>Liberibacter</taxon>
    </lineage>
</organism>
<dbReference type="NCBIfam" id="TIGR01396">
    <property type="entry name" value="FlgB"/>
    <property type="match status" value="1"/>
</dbReference>
<dbReference type="RefSeq" id="WP_012778600.1">
    <property type="nucleotide sequence ID" value="NC_020549.1"/>
</dbReference>
<evidence type="ECO:0000313" key="9">
    <source>
        <dbReference type="Proteomes" id="UP000011820"/>
    </source>
</evidence>